<dbReference type="Gene3D" id="1.10.45.10">
    <property type="entry name" value="Vanillyl-alcohol Oxidase, Chain A, domain 4"/>
    <property type="match status" value="1"/>
</dbReference>
<evidence type="ECO:0000313" key="7">
    <source>
        <dbReference type="EMBL" id="EKN70166.1"/>
    </source>
</evidence>
<dbReference type="GO" id="GO:0003973">
    <property type="term" value="F:(S)-2-hydroxy-acid oxidase activity"/>
    <property type="evidence" value="ECO:0007669"/>
    <property type="project" value="InterPro"/>
</dbReference>
<dbReference type="InterPro" id="IPR016164">
    <property type="entry name" value="FAD-linked_Oxase-like_C"/>
</dbReference>
<dbReference type="SUPFAM" id="SSF56176">
    <property type="entry name" value="FAD-binding/transporter-associated domain-like"/>
    <property type="match status" value="1"/>
</dbReference>
<dbReference type="FunFam" id="1.10.45.10:FF:000001">
    <property type="entry name" value="D-lactate dehydrogenase mitochondrial"/>
    <property type="match status" value="1"/>
</dbReference>
<keyword evidence="4" id="KW-0274">FAD</keyword>
<comment type="caution">
    <text evidence="7">The sequence shown here is derived from an EMBL/GenBank/DDBJ whole genome shotgun (WGS) entry which is preliminary data.</text>
</comment>
<dbReference type="RefSeq" id="WP_007084316.1">
    <property type="nucleotide sequence ID" value="NZ_AJLS01000042.1"/>
</dbReference>
<dbReference type="eggNOG" id="COG0277">
    <property type="taxonomic scope" value="Bacteria"/>
</dbReference>
<dbReference type="InterPro" id="IPR006094">
    <property type="entry name" value="Oxid_FAD_bind_N"/>
</dbReference>
<dbReference type="Gene3D" id="3.30.70.2740">
    <property type="match status" value="1"/>
</dbReference>
<proteinExistence type="inferred from homology"/>
<keyword evidence="3" id="KW-0285">Flavoprotein</keyword>
<organism evidence="7 8">
    <name type="scientific">Neobacillus bataviensis LMG 21833</name>
    <dbReference type="NCBI Taxonomy" id="1117379"/>
    <lineage>
        <taxon>Bacteria</taxon>
        <taxon>Bacillati</taxon>
        <taxon>Bacillota</taxon>
        <taxon>Bacilli</taxon>
        <taxon>Bacillales</taxon>
        <taxon>Bacillaceae</taxon>
        <taxon>Neobacillus</taxon>
    </lineage>
</organism>
<dbReference type="EMBL" id="AJLS01000042">
    <property type="protein sequence ID" value="EKN70166.1"/>
    <property type="molecule type" value="Genomic_DNA"/>
</dbReference>
<keyword evidence="5" id="KW-0560">Oxidoreductase</keyword>
<dbReference type="InterPro" id="IPR004490">
    <property type="entry name" value="GlcD"/>
</dbReference>
<dbReference type="Gene3D" id="3.30.465.10">
    <property type="match status" value="1"/>
</dbReference>
<dbReference type="OrthoDB" id="9767256at2"/>
<dbReference type="Proteomes" id="UP000006316">
    <property type="component" value="Unassembled WGS sequence"/>
</dbReference>
<name>K6E9W5_9BACI</name>
<evidence type="ECO:0000256" key="3">
    <source>
        <dbReference type="ARBA" id="ARBA00022630"/>
    </source>
</evidence>
<evidence type="ECO:0000256" key="5">
    <source>
        <dbReference type="ARBA" id="ARBA00023002"/>
    </source>
</evidence>
<dbReference type="PATRIC" id="fig|1117379.3.peg.1346"/>
<dbReference type="PANTHER" id="PTHR42934:SF2">
    <property type="entry name" value="GLYCOLATE OXIDASE SUBUNIT GLCD"/>
    <property type="match status" value="1"/>
</dbReference>
<dbReference type="AlphaFoldDB" id="K6E9W5"/>
<accession>K6E9W5</accession>
<comment type="similarity">
    <text evidence="2">Belongs to the FAD-binding oxidoreductase/transferase type 4 family.</text>
</comment>
<dbReference type="NCBIfam" id="TIGR00387">
    <property type="entry name" value="glcD"/>
    <property type="match status" value="1"/>
</dbReference>
<protein>
    <submittedName>
        <fullName evidence="7">Glycolate oxidase subunit GlcD</fullName>
    </submittedName>
</protein>
<evidence type="ECO:0000256" key="2">
    <source>
        <dbReference type="ARBA" id="ARBA00008000"/>
    </source>
</evidence>
<dbReference type="InterPro" id="IPR004113">
    <property type="entry name" value="FAD-bd_oxidored_4_C"/>
</dbReference>
<dbReference type="PROSITE" id="PS51387">
    <property type="entry name" value="FAD_PCMH"/>
    <property type="match status" value="1"/>
</dbReference>
<dbReference type="GO" id="GO:0071949">
    <property type="term" value="F:FAD binding"/>
    <property type="evidence" value="ECO:0007669"/>
    <property type="project" value="InterPro"/>
</dbReference>
<dbReference type="InterPro" id="IPR016166">
    <property type="entry name" value="FAD-bd_PCMH"/>
</dbReference>
<evidence type="ECO:0000259" key="6">
    <source>
        <dbReference type="PROSITE" id="PS51387"/>
    </source>
</evidence>
<dbReference type="Pfam" id="PF01565">
    <property type="entry name" value="FAD_binding_4"/>
    <property type="match status" value="1"/>
</dbReference>
<keyword evidence="8" id="KW-1185">Reference proteome</keyword>
<evidence type="ECO:0000313" key="8">
    <source>
        <dbReference type="Proteomes" id="UP000006316"/>
    </source>
</evidence>
<dbReference type="FunFam" id="3.30.70.2740:FF:000001">
    <property type="entry name" value="D-lactate dehydrogenase mitochondrial"/>
    <property type="match status" value="1"/>
</dbReference>
<dbReference type="InterPro" id="IPR051914">
    <property type="entry name" value="FAD-linked_OxidoTrans_Type4"/>
</dbReference>
<reference evidence="7 8" key="1">
    <citation type="journal article" date="2012" name="Front. Microbiol.">
        <title>Redundancy and modularity in membrane-associated dissimilatory nitrate reduction in Bacillus.</title>
        <authorList>
            <person name="Heylen K."/>
            <person name="Keltjens J."/>
        </authorList>
    </citation>
    <scope>NUCLEOTIDE SEQUENCE [LARGE SCALE GENOMIC DNA]</scope>
    <source>
        <strain evidence="8">LMG 21833T</strain>
    </source>
</reference>
<dbReference type="SUPFAM" id="SSF55103">
    <property type="entry name" value="FAD-linked oxidases, C-terminal domain"/>
    <property type="match status" value="1"/>
</dbReference>
<gene>
    <name evidence="7" type="ORF">BABA_06446</name>
</gene>
<dbReference type="InterPro" id="IPR036318">
    <property type="entry name" value="FAD-bd_PCMH-like_sf"/>
</dbReference>
<dbReference type="Pfam" id="PF02913">
    <property type="entry name" value="FAD-oxidase_C"/>
    <property type="match status" value="1"/>
</dbReference>
<dbReference type="GO" id="GO:0009339">
    <property type="term" value="C:glycolate oxidase complex"/>
    <property type="evidence" value="ECO:0007669"/>
    <property type="project" value="InterPro"/>
</dbReference>
<dbReference type="PANTHER" id="PTHR42934">
    <property type="entry name" value="GLYCOLATE OXIDASE SUBUNIT GLCD"/>
    <property type="match status" value="1"/>
</dbReference>
<feature type="domain" description="FAD-binding PCMH-type" evidence="6">
    <location>
        <begin position="37"/>
        <end position="216"/>
    </location>
</feature>
<dbReference type="InterPro" id="IPR016169">
    <property type="entry name" value="FAD-bd_PCMH_sub2"/>
</dbReference>
<evidence type="ECO:0000256" key="4">
    <source>
        <dbReference type="ARBA" id="ARBA00022827"/>
    </source>
</evidence>
<dbReference type="InterPro" id="IPR016171">
    <property type="entry name" value="Vanillyl_alc_oxidase_C-sub2"/>
</dbReference>
<dbReference type="STRING" id="1117379.BABA_06446"/>
<evidence type="ECO:0000256" key="1">
    <source>
        <dbReference type="ARBA" id="ARBA00001974"/>
    </source>
</evidence>
<sequence>MLSNEIKEKLISIVTKENFADSKTERLVYSYDATPNFQSMPDAVVSPRNTAEVSEILKLCNQYKFPIVPRGSGTNLCAGTCPTEGGVVLLFKHMNKILEIDEENLTITVQPGVVTLDMIHAIEEKGLFYPPDPSSMKISTIGGNINENSGGLRGLKYGVTRDYVIGLKAVLPNGDIIATGGKLAKDVAGYDLTRLFVGSEGTLVVITEATLKLIPMPETRKTMLALYQDLGAAAQSVSKIIASKIIPTTLEFLDQPTLKVVEDFAQIGLPTNVQAVLLIEQDGPPEVVERDMEKIAEVCKQENAVSIQVAATEEEADALRTARRAALSAIARLKPTTILEDATVPRSEIANMVKAINEITEKYQLTICTFGHAGDGNLHPTCATDARDHEEMERVEKAFAEIFEKAIELGGTITGEHGVGAMKAPYLEWKLKAEGIAAMKAIKQAFDPNNIMNPGKVFAKDSKKRVVITR</sequence>
<comment type="cofactor">
    <cofactor evidence="1">
        <name>FAD</name>
        <dbReference type="ChEBI" id="CHEBI:57692"/>
    </cofactor>
</comment>